<sequence>MYESATHQAHLHLKQKIEQFLSKGGEIQNVPSGVSGFNRSLPKAHWAKGQSVKS</sequence>
<name>A0A923K1S4_9PSED</name>
<dbReference type="Pfam" id="PF20661">
    <property type="entry name" value="SutA-RBD"/>
    <property type="match status" value="1"/>
</dbReference>
<gene>
    <name evidence="2" type="ORF">HU751_13810</name>
</gene>
<dbReference type="AlphaFoldDB" id="A0A923K1S4"/>
<feature type="domain" description="Transcriptional regulator SutA RNAP-binding" evidence="1">
    <location>
        <begin position="13"/>
        <end position="36"/>
    </location>
</feature>
<dbReference type="GeneID" id="58770984"/>
<dbReference type="EMBL" id="JABWRJ010000016">
    <property type="protein sequence ID" value="MBC3446856.1"/>
    <property type="molecule type" value="Genomic_DNA"/>
</dbReference>
<protein>
    <recommendedName>
        <fullName evidence="1">Transcriptional regulator SutA RNAP-binding domain-containing protein</fullName>
    </recommendedName>
</protein>
<dbReference type="InterPro" id="IPR049191">
    <property type="entry name" value="SutA_RBD"/>
</dbReference>
<organism evidence="2">
    <name type="scientific">Pseudomonas peradeniyensis</name>
    <dbReference type="NCBI Taxonomy" id="2745488"/>
    <lineage>
        <taxon>Bacteria</taxon>
        <taxon>Pseudomonadati</taxon>
        <taxon>Pseudomonadota</taxon>
        <taxon>Gammaproteobacteria</taxon>
        <taxon>Pseudomonadales</taxon>
        <taxon>Pseudomonadaceae</taxon>
        <taxon>Pseudomonas</taxon>
    </lineage>
</organism>
<proteinExistence type="predicted"/>
<evidence type="ECO:0000313" key="2">
    <source>
        <dbReference type="EMBL" id="MBC3446856.1"/>
    </source>
</evidence>
<evidence type="ECO:0000259" key="1">
    <source>
        <dbReference type="Pfam" id="PF20661"/>
    </source>
</evidence>
<reference evidence="2" key="2">
    <citation type="submission" date="2020-07" db="EMBL/GenBank/DDBJ databases">
        <authorList>
            <person name="Lood C."/>
            <person name="Girard L."/>
        </authorList>
    </citation>
    <scope>NUCLEOTIDE SEQUENCE</scope>
    <source>
        <strain evidence="2">BW13M1</strain>
    </source>
</reference>
<accession>A0A923K1S4</accession>
<reference evidence="2" key="1">
    <citation type="journal article" date="2020" name="Microorganisms">
        <title>Reliable Identification of Environmental Pseudomonas Isolates Using the rpoD Gene.</title>
        <authorList>
            <consortium name="The Broad Institute Genome Sequencing Platform"/>
            <person name="Girard L."/>
            <person name="Lood C."/>
            <person name="Rokni-Zadeh H."/>
            <person name="van Noort V."/>
            <person name="Lavigne R."/>
            <person name="De Mot R."/>
        </authorList>
    </citation>
    <scope>NUCLEOTIDE SEQUENCE</scope>
    <source>
        <strain evidence="2">BW13M1</strain>
    </source>
</reference>
<comment type="caution">
    <text evidence="2">The sequence shown here is derived from an EMBL/GenBank/DDBJ whole genome shotgun (WGS) entry which is preliminary data.</text>
</comment>
<dbReference type="RefSeq" id="WP_155952720.1">
    <property type="nucleotide sequence ID" value="NZ_JABWRJ020000004.1"/>
</dbReference>